<proteinExistence type="inferred from homology"/>
<name>A0A1G5RHZ1_9RHOB</name>
<dbReference type="PANTHER" id="PTHR13604">
    <property type="entry name" value="DC12-RELATED"/>
    <property type="match status" value="1"/>
</dbReference>
<dbReference type="EMBL" id="FMWG01000017">
    <property type="protein sequence ID" value="SCZ73430.1"/>
    <property type="molecule type" value="Genomic_DNA"/>
</dbReference>
<evidence type="ECO:0000256" key="6">
    <source>
        <dbReference type="ARBA" id="ARBA00023125"/>
    </source>
</evidence>
<organism evidence="9 10">
    <name type="scientific">Epibacterium ulvae</name>
    <dbReference type="NCBI Taxonomy" id="1156985"/>
    <lineage>
        <taxon>Bacteria</taxon>
        <taxon>Pseudomonadati</taxon>
        <taxon>Pseudomonadota</taxon>
        <taxon>Alphaproteobacteria</taxon>
        <taxon>Rhodobacterales</taxon>
        <taxon>Roseobacteraceae</taxon>
        <taxon>Epibacterium</taxon>
    </lineage>
</organism>
<keyword evidence="2 8" id="KW-0645">Protease</keyword>
<evidence type="ECO:0000256" key="8">
    <source>
        <dbReference type="RuleBase" id="RU364100"/>
    </source>
</evidence>
<dbReference type="InterPro" id="IPR003738">
    <property type="entry name" value="SRAP"/>
</dbReference>
<gene>
    <name evidence="9" type="ORF">SAMN04488118_11722</name>
</gene>
<sequence>MCGKAALNYTWRQIYELYRLTAPEPSSAPNLQPRYNVTRYQTVPVVRPTEDGRELVPMLWEFIPFWWSKPIKEKKFSTFNAKGEEMREKKTYAPAWKRGQRCIIPVSGFYEWPLPKKKGQPPYYIQAKDSPVLSLAGLWGEWKDADSGENRLSCTIITTTPNALMDSIPHHRCPVVIEDADLNTWFTADQDTAYGLVHSPPDDAMTAYRVSSYVNTRGNEGPECIEPLAS</sequence>
<dbReference type="PANTHER" id="PTHR13604:SF0">
    <property type="entry name" value="ABASIC SITE PROCESSING PROTEIN HMCES"/>
    <property type="match status" value="1"/>
</dbReference>
<dbReference type="SUPFAM" id="SSF143081">
    <property type="entry name" value="BB1717-like"/>
    <property type="match status" value="1"/>
</dbReference>
<keyword evidence="6" id="KW-0238">DNA-binding</keyword>
<dbReference type="RefSeq" id="WP_090221079.1">
    <property type="nucleotide sequence ID" value="NZ_FMWG01000017.1"/>
</dbReference>
<dbReference type="Gene3D" id="3.90.1680.10">
    <property type="entry name" value="SOS response associated peptidase-like"/>
    <property type="match status" value="1"/>
</dbReference>
<evidence type="ECO:0000256" key="5">
    <source>
        <dbReference type="ARBA" id="ARBA00023124"/>
    </source>
</evidence>
<dbReference type="Proteomes" id="UP000198767">
    <property type="component" value="Unassembled WGS sequence"/>
</dbReference>
<keyword evidence="5" id="KW-0190">Covalent protein-DNA linkage</keyword>
<dbReference type="InterPro" id="IPR036590">
    <property type="entry name" value="SRAP-like"/>
</dbReference>
<evidence type="ECO:0000256" key="1">
    <source>
        <dbReference type="ARBA" id="ARBA00008136"/>
    </source>
</evidence>
<comment type="similarity">
    <text evidence="1 8">Belongs to the SOS response-associated peptidase family.</text>
</comment>
<dbReference type="OrthoDB" id="9782620at2"/>
<evidence type="ECO:0000256" key="3">
    <source>
        <dbReference type="ARBA" id="ARBA00022763"/>
    </source>
</evidence>
<evidence type="ECO:0000256" key="7">
    <source>
        <dbReference type="ARBA" id="ARBA00023239"/>
    </source>
</evidence>
<protein>
    <recommendedName>
        <fullName evidence="8">Abasic site processing protein</fullName>
        <ecNumber evidence="8">3.4.-.-</ecNumber>
    </recommendedName>
</protein>
<dbReference type="STRING" id="1156985.SAMN04488118_11722"/>
<accession>A0A1G5RHZ1</accession>
<evidence type="ECO:0000313" key="10">
    <source>
        <dbReference type="Proteomes" id="UP000198767"/>
    </source>
</evidence>
<dbReference type="EC" id="3.4.-.-" evidence="8"/>
<evidence type="ECO:0000313" key="9">
    <source>
        <dbReference type="EMBL" id="SCZ73430.1"/>
    </source>
</evidence>
<dbReference type="GO" id="GO:0003697">
    <property type="term" value="F:single-stranded DNA binding"/>
    <property type="evidence" value="ECO:0007669"/>
    <property type="project" value="InterPro"/>
</dbReference>
<reference evidence="9 10" key="1">
    <citation type="submission" date="2016-10" db="EMBL/GenBank/DDBJ databases">
        <authorList>
            <person name="de Groot N.N."/>
        </authorList>
    </citation>
    <scope>NUCLEOTIDE SEQUENCE [LARGE SCALE GENOMIC DNA]</scope>
    <source>
        <strain evidence="9 10">U95</strain>
    </source>
</reference>
<dbReference type="GO" id="GO:0106300">
    <property type="term" value="P:protein-DNA covalent cross-linking repair"/>
    <property type="evidence" value="ECO:0007669"/>
    <property type="project" value="InterPro"/>
</dbReference>
<dbReference type="GO" id="GO:0008233">
    <property type="term" value="F:peptidase activity"/>
    <property type="evidence" value="ECO:0007669"/>
    <property type="project" value="UniProtKB-KW"/>
</dbReference>
<dbReference type="GO" id="GO:0006508">
    <property type="term" value="P:proteolysis"/>
    <property type="evidence" value="ECO:0007669"/>
    <property type="project" value="UniProtKB-KW"/>
</dbReference>
<keyword evidence="3" id="KW-0227">DNA damage</keyword>
<keyword evidence="4 8" id="KW-0378">Hydrolase</keyword>
<keyword evidence="10" id="KW-1185">Reference proteome</keyword>
<dbReference type="Pfam" id="PF02586">
    <property type="entry name" value="SRAP"/>
    <property type="match status" value="1"/>
</dbReference>
<keyword evidence="7" id="KW-0456">Lyase</keyword>
<evidence type="ECO:0000256" key="2">
    <source>
        <dbReference type="ARBA" id="ARBA00022670"/>
    </source>
</evidence>
<evidence type="ECO:0000256" key="4">
    <source>
        <dbReference type="ARBA" id="ARBA00022801"/>
    </source>
</evidence>
<dbReference type="AlphaFoldDB" id="A0A1G5RHZ1"/>
<dbReference type="GO" id="GO:0016829">
    <property type="term" value="F:lyase activity"/>
    <property type="evidence" value="ECO:0007669"/>
    <property type="project" value="UniProtKB-KW"/>
</dbReference>